<keyword evidence="5 13" id="KW-0255">Endonuclease</keyword>
<feature type="binding site" evidence="13">
    <location>
        <position position="781"/>
    </location>
    <ligand>
        <name>Mg(2+)</name>
        <dbReference type="ChEBI" id="CHEBI:18420"/>
        <label>2</label>
    </ligand>
</feature>
<dbReference type="Gene3D" id="3.30.420.10">
    <property type="entry name" value="Ribonuclease H-like superfamily/Ribonuclease H"/>
    <property type="match status" value="1"/>
</dbReference>
<dbReference type="GO" id="GO:0004519">
    <property type="term" value="F:endonuclease activity"/>
    <property type="evidence" value="ECO:0007669"/>
    <property type="project" value="UniProtKB-UniRule"/>
</dbReference>
<dbReference type="InterPro" id="IPR032239">
    <property type="entry name" value="Cas9-BH"/>
</dbReference>
<dbReference type="GO" id="GO:0046872">
    <property type="term" value="F:metal ion binding"/>
    <property type="evidence" value="ECO:0007669"/>
    <property type="project" value="UniProtKB-UniRule"/>
</dbReference>
<evidence type="ECO:0000313" key="15">
    <source>
        <dbReference type="EMBL" id="SUN60728.1"/>
    </source>
</evidence>
<dbReference type="InterPro" id="IPR033114">
    <property type="entry name" value="HNH_CAS9"/>
</dbReference>
<dbReference type="PROSITE" id="PS51749">
    <property type="entry name" value="HNH_CAS9"/>
    <property type="match status" value="1"/>
</dbReference>
<feature type="binding site" evidence="13">
    <location>
        <position position="9"/>
    </location>
    <ligand>
        <name>Mg(2+)</name>
        <dbReference type="ChEBI" id="CHEBI:18420"/>
        <label>1</label>
    </ligand>
</feature>
<dbReference type="HAMAP" id="MF_01480">
    <property type="entry name" value="Cas9"/>
    <property type="match status" value="1"/>
</dbReference>
<dbReference type="GO" id="GO:0051607">
    <property type="term" value="P:defense response to virus"/>
    <property type="evidence" value="ECO:0007669"/>
    <property type="project" value="UniProtKB-UniRule"/>
</dbReference>
<dbReference type="CDD" id="cd09643">
    <property type="entry name" value="Csn1"/>
    <property type="match status" value="1"/>
</dbReference>
<protein>
    <recommendedName>
        <fullName evidence="13">CRISPR-associated endonuclease Cas9</fullName>
        <ecNumber evidence="13">3.1.-.-</ecNumber>
    </recommendedName>
</protein>
<evidence type="ECO:0000256" key="8">
    <source>
        <dbReference type="ARBA" id="ARBA00022884"/>
    </source>
</evidence>
<comment type="similarity">
    <text evidence="2">Belongs to the CRISPR-associated protein Cas9 family. Subtype II-A subfamily.</text>
</comment>
<feature type="binding site" evidence="13">
    <location>
        <position position="777"/>
    </location>
    <ligand>
        <name>Mg(2+)</name>
        <dbReference type="ChEBI" id="CHEBI:18420"/>
        <label>1</label>
    </ligand>
</feature>
<evidence type="ECO:0000256" key="4">
    <source>
        <dbReference type="ARBA" id="ARBA00022723"/>
    </source>
</evidence>
<dbReference type="NCBIfam" id="TIGR01865">
    <property type="entry name" value="cas_Csn1"/>
    <property type="match status" value="1"/>
</dbReference>
<feature type="binding site" evidence="13">
    <location>
        <position position="1005"/>
    </location>
    <ligand>
        <name>Mg(2+)</name>
        <dbReference type="ChEBI" id="CHEBI:18420"/>
        <label>2</label>
    </ligand>
</feature>
<organism evidence="15 16">
    <name type="scientific">Streptococcus hyointestinalis</name>
    <dbReference type="NCBI Taxonomy" id="1337"/>
    <lineage>
        <taxon>Bacteria</taxon>
        <taxon>Bacillati</taxon>
        <taxon>Bacillota</taxon>
        <taxon>Bacilli</taxon>
        <taxon>Lactobacillales</taxon>
        <taxon>Streptococcaceae</taxon>
        <taxon>Streptococcus</taxon>
    </lineage>
</organism>
<gene>
    <name evidence="15" type="primary">csn1B</name>
    <name evidence="13" type="synonym">cas9</name>
    <name evidence="15" type="ORF">NCTC12224_01044</name>
</gene>
<feature type="active site" description="For RuvC-like nuclease domain" evidence="13">
    <location>
        <position position="9"/>
    </location>
</feature>
<comment type="similarity">
    <text evidence="13">Belongs to the CRISPR-associated Cas9 family.</text>
</comment>
<dbReference type="GO" id="GO:0043571">
    <property type="term" value="P:maintenance of CRISPR repeat elements"/>
    <property type="evidence" value="ECO:0007669"/>
    <property type="project" value="UniProtKB-UniRule"/>
</dbReference>
<keyword evidence="10 13" id="KW-0238">DNA-binding</keyword>
<dbReference type="GO" id="GO:0003677">
    <property type="term" value="F:DNA binding"/>
    <property type="evidence" value="ECO:0007669"/>
    <property type="project" value="UniProtKB-UniRule"/>
</dbReference>
<accession>A0A380K756</accession>
<dbReference type="GO" id="GO:0016787">
    <property type="term" value="F:hydrolase activity"/>
    <property type="evidence" value="ECO:0007669"/>
    <property type="project" value="UniProtKB-KW"/>
</dbReference>
<keyword evidence="4 13" id="KW-0479">Metal-binding</keyword>
<name>A0A380K756_9STRE</name>
<dbReference type="InterPro" id="IPR032240">
    <property type="entry name" value="Cas9_REC"/>
</dbReference>
<dbReference type="Pfam" id="PF16595">
    <property type="entry name" value="Cas9_PI"/>
    <property type="match status" value="1"/>
</dbReference>
<evidence type="ECO:0000259" key="14">
    <source>
        <dbReference type="PROSITE" id="PS51749"/>
    </source>
</evidence>
<dbReference type="InterPro" id="IPR036397">
    <property type="entry name" value="RNaseH_sf"/>
</dbReference>
<evidence type="ECO:0000256" key="7">
    <source>
        <dbReference type="ARBA" id="ARBA00022842"/>
    </source>
</evidence>
<evidence type="ECO:0000256" key="10">
    <source>
        <dbReference type="ARBA" id="ARBA00023125"/>
    </source>
</evidence>
<sequence length="1385" mass="160188">MKKYSIGLDIGTNSVGWAVVTDDYKVPSKKMKVRGNSDKTAVKKNLLGALLFDGADTAEGTRLKRTARRRYTRRKNRLRYLQEIFAEEMNKVDESFFHRLDESFLKPEDKSSERHPIFANEAEEKAYHKAFPTIYHLRKHLADKQEKADLRLVYLALAHIIKFRGHFLIEGDLDAENTDVQKLFEAFVEVYDKSVEDSHLSEIEVDAAVILTENSSKSRRLEKLIKHYPTEKKNSFFGNLIALSLGLQPNFKANFKLSEDAKLQFSKDSYEEDLGEVLAQIGDDLADVFVAAQNLYNAILLSGILTVNNDTTKAKVSASMVKRYTEHEADLAKLKCFIKEKAPEKYTEIFKDEKKNGYAAYIKNRKNKGYTKTSVKQDDFYKYLKGILSKLDGSQYFLDKIERDDFLRKQRTFDNGAIPHQLHLKELRAILRRQATYYPFLAENQDKIEKIFTFKIPYYVGPLARQKGRFAWASYSSDEKITPWNFDEVVDKDKSAEDFITKMTSYDLYLPEEKVLPKHSFVYEKFTVYNELTKVKYIDERGKSIYFDAKTKKSIFNQVFKEERKVTKDKLLNHLDKVHPILRAVDIEGLDEEKKTFNASLGTYHDLKKILNVDFLDDEANEDIIEDIIHTLTLFEDKQMIDKRLQKYSHLFTKKELKQLARKHYTGWGKLSHKLIDGIRNKETNKTILDYLIDDGRANRNFMQLIKDERLPFRETIEKAQVIDNVDNLKETVSQLAGSPAIKKGILQSVKIVDELVKVMGGDLRKGTNLPEHIVIEMARENQTTNKGRRKSQQRLKRLQDSLKDFGSKILDTDKPSYVEDNIENDHLKDDRLFLYYLQNGKDMYTGEALDIDHLSQYDIDHIIPQAFIKDDSIDNRVLTSSAKNRGKSDDVPSLEVVKKQKAYWERLRRSKLISQRKFDNLTRAERGALSENDKAGFIKRQLVETRQITKHVAQILDKRFNTKRDEDDKVIRDVKIITLKSNLVSQFRKINELYKVREINDYHHAHDAYLNVVVGLALLKKYPKLEPEFVYGEYKNYNLRKMIATTKDKATAKSFFYSNLLNIFKERVEYPDGKIVERPVIEKCEETGEVAWNKEKDVSTVQKVLSYPQVNIVKKVEKQAGRFSKESILPKGDSDKLIARKTKDVYLDPKKYGGFDSPTIAYSVFVVADVEKGKAKKLKTIKTLVGISVMERLAFEKDKVAFLESKGYKNIQKDTLIILPKYSLFAFSYGKKRLLASAGELQKGNEMVLPQKLSTLLYHAHRINNLNEPKHLEYVKAHKEDFNLLLSYIEVFAYNYIDAEKNVSKIQAAAERINDFPIEEIASSFINLLGLTALGAPADFTFLDAKIPRKRYTSTTECLNATLIHQSITGLYETRIDLSQLGDV</sequence>
<keyword evidence="16" id="KW-1185">Reference proteome</keyword>
<proteinExistence type="inferred from homology"/>
<feature type="binding site" evidence="13">
    <location>
        <position position="9"/>
    </location>
    <ligand>
        <name>Mg(2+)</name>
        <dbReference type="ChEBI" id="CHEBI:18420"/>
        <label>2</label>
    </ligand>
</feature>
<comment type="function">
    <text evidence="13">CRISPR (clustered regularly interspaced short palindromic repeat) is an adaptive immune system that provides protection against mobile genetic elements (viruses, transposable elements and conjugative plasmids). CRISPR clusters contain spacers, sequences complementary to antecedent mobile elements, and target invading nucleic acids. CRISPR clusters are transcribed and processed into CRISPR RNA (crRNA). In type II CRISPR systems correct processing of pre-crRNA requires a trans-encoded small RNA (tracrRNA), endogenous ribonuclease 3 (rnc) and this protein. The tracrRNA serves as a guide for ribonuclease 3-aided processing of pre-crRNA. Subsequently Cas9/crRNA/tracrRNA endonucleolytically cleaves linear or circular dsDNA target complementary to the spacer; Cas9 is inactive in the absence of the 2 guide RNAs (gRNA). Cas9 recognizes the protospacer adjacent motif (PAM) in the CRISPR repeat sequences to help distinguish self versus nonself, as targets within the bacterial CRISPR locus do not have PAMs. PAM recognition is also required for catalytic activity.</text>
</comment>
<evidence type="ECO:0000256" key="5">
    <source>
        <dbReference type="ARBA" id="ARBA00022759"/>
    </source>
</evidence>
<comment type="cofactor">
    <cofactor evidence="1 13">
        <name>Mg(2+)</name>
        <dbReference type="ChEBI" id="CHEBI:18420"/>
    </cofactor>
</comment>
<keyword evidence="11" id="KW-0464">Manganese</keyword>
<dbReference type="EC" id="3.1.-.-" evidence="13"/>
<feature type="domain" description="HNH Cas9-type" evidence="14">
    <location>
        <begin position="785"/>
        <end position="943"/>
    </location>
</feature>
<evidence type="ECO:0000313" key="16">
    <source>
        <dbReference type="Proteomes" id="UP000254924"/>
    </source>
</evidence>
<dbReference type="OrthoDB" id="9757607at2"/>
<dbReference type="InterPro" id="IPR032237">
    <property type="entry name" value="Cas9_PI"/>
</dbReference>
<evidence type="ECO:0000256" key="6">
    <source>
        <dbReference type="ARBA" id="ARBA00022801"/>
    </source>
</evidence>
<keyword evidence="3 13" id="KW-0540">Nuclease</keyword>
<dbReference type="Pfam" id="PF22702">
    <property type="entry name" value="Cas9_RuvC"/>
    <property type="match status" value="1"/>
</dbReference>
<comment type="subunit">
    <text evidence="12 13">Monomer. Binds crRNA and tracrRNA.</text>
</comment>
<dbReference type="Pfam" id="PF16592">
    <property type="entry name" value="Cas9_REC"/>
    <property type="match status" value="1"/>
</dbReference>
<comment type="domain">
    <text evidence="13">Has 2 endonuclease domains. The discontinuous RuvC-like domain cleaves the target DNA noncomplementary to crRNA while the HNH nuclease domain cleaves the target DNA complementary to crRNA.</text>
</comment>
<dbReference type="InterPro" id="IPR028629">
    <property type="entry name" value="Cas9"/>
</dbReference>
<reference evidence="15 16" key="1">
    <citation type="submission" date="2018-06" db="EMBL/GenBank/DDBJ databases">
        <authorList>
            <consortium name="Pathogen Informatics"/>
            <person name="Doyle S."/>
        </authorList>
    </citation>
    <scope>NUCLEOTIDE SEQUENCE [LARGE SCALE GENOMIC DNA]</scope>
    <source>
        <strain evidence="15 16">NCTC12224</strain>
    </source>
</reference>
<feature type="active site" description="Proton acceptor for HNH nuclease domain" evidence="13">
    <location>
        <position position="862"/>
    </location>
</feature>
<keyword evidence="8 13" id="KW-0694">RNA-binding</keyword>
<evidence type="ECO:0000256" key="12">
    <source>
        <dbReference type="ARBA" id="ARBA00046380"/>
    </source>
</evidence>
<dbReference type="Proteomes" id="UP000254924">
    <property type="component" value="Unassembled WGS sequence"/>
</dbReference>
<dbReference type="InterPro" id="IPR055228">
    <property type="entry name" value="Cas9_RuvC"/>
</dbReference>
<dbReference type="Pfam" id="PF13395">
    <property type="entry name" value="HNH_4"/>
    <property type="match status" value="1"/>
</dbReference>
<keyword evidence="9 13" id="KW-0051">Antiviral defense</keyword>
<evidence type="ECO:0000256" key="3">
    <source>
        <dbReference type="ARBA" id="ARBA00022722"/>
    </source>
</evidence>
<keyword evidence="6 13" id="KW-0378">Hydrolase</keyword>
<keyword evidence="7 13" id="KW-0460">Magnesium</keyword>
<feature type="binding site" evidence="13">
    <location>
        <position position="781"/>
    </location>
    <ligand>
        <name>Mg(2+)</name>
        <dbReference type="ChEBI" id="CHEBI:18420"/>
        <label>1</label>
    </ligand>
</feature>
<dbReference type="EMBL" id="UHFN01000007">
    <property type="protein sequence ID" value="SUN60728.1"/>
    <property type="molecule type" value="Genomic_DNA"/>
</dbReference>
<evidence type="ECO:0000256" key="11">
    <source>
        <dbReference type="ARBA" id="ARBA00023211"/>
    </source>
</evidence>
<dbReference type="InterPro" id="IPR003615">
    <property type="entry name" value="HNH_nuc"/>
</dbReference>
<dbReference type="Pfam" id="PF16593">
    <property type="entry name" value="Cas9-BH"/>
    <property type="match status" value="1"/>
</dbReference>
<evidence type="ECO:0000256" key="1">
    <source>
        <dbReference type="ARBA" id="ARBA00001946"/>
    </source>
</evidence>
<evidence type="ECO:0000256" key="9">
    <source>
        <dbReference type="ARBA" id="ARBA00023118"/>
    </source>
</evidence>
<evidence type="ECO:0000256" key="13">
    <source>
        <dbReference type="HAMAP-Rule" id="MF_01480"/>
    </source>
</evidence>
<dbReference type="GO" id="GO:0003723">
    <property type="term" value="F:RNA binding"/>
    <property type="evidence" value="ECO:0007669"/>
    <property type="project" value="UniProtKB-UniRule"/>
</dbReference>
<evidence type="ECO:0000256" key="2">
    <source>
        <dbReference type="ARBA" id="ARBA00005244"/>
    </source>
</evidence>